<evidence type="ECO:0000313" key="3">
    <source>
        <dbReference type="Ensembl" id="ENSSSCP00070007776.1"/>
    </source>
</evidence>
<evidence type="ECO:0000313" key="4">
    <source>
        <dbReference type="Proteomes" id="UP000314985"/>
    </source>
</evidence>
<feature type="region of interest" description="Disordered" evidence="1">
    <location>
        <begin position="1"/>
        <end position="29"/>
    </location>
</feature>
<evidence type="ECO:0000256" key="1">
    <source>
        <dbReference type="SAM" id="MobiDB-lite"/>
    </source>
</evidence>
<accession>A0A4X1SXV7</accession>
<dbReference type="Ensembl" id="ENSSSCT00070009481.1">
    <property type="protein sequence ID" value="ENSSSCP00070007776.1"/>
    <property type="gene ID" value="ENSSSCG00070005008.1"/>
</dbReference>
<reference evidence="4" key="1">
    <citation type="submission" date="2017-08" db="EMBL/GenBank/DDBJ databases">
        <title>USMARCv1.0.</title>
        <authorList>
            <person name="Hannum G.I."/>
            <person name="Koren S."/>
            <person name="Schroeder S.G."/>
            <person name="Chin S.C."/>
            <person name="Nonneman D.J."/>
            <person name="Becker S.A."/>
            <person name="Rosen B.D."/>
            <person name="Bickhart D.M."/>
            <person name="Putnam N.H."/>
            <person name="Green R.E."/>
            <person name="Tuggle C.K."/>
            <person name="Liu H."/>
            <person name="Rohrer G.A."/>
            <person name="Warr A."/>
            <person name="Hall R."/>
            <person name="Kim K."/>
            <person name="Hume D.A."/>
            <person name="Talbot R."/>
            <person name="Chow W."/>
            <person name="Howe K."/>
            <person name="Schwartz A.S."/>
            <person name="Watson M."/>
            <person name="Archibald A.L."/>
            <person name="Phillippy A.M."/>
            <person name="Smith T.P.L."/>
        </authorList>
    </citation>
    <scope>NUCLEOTIDE SEQUENCE [LARGE SCALE GENOMIC DNA]</scope>
</reference>
<keyword evidence="2" id="KW-1133">Transmembrane helix</keyword>
<keyword evidence="2" id="KW-0812">Transmembrane</keyword>
<protein>
    <submittedName>
        <fullName evidence="3">Uncharacterized protein</fullName>
    </submittedName>
</protein>
<proteinExistence type="predicted"/>
<dbReference type="AlphaFoldDB" id="A0A4X1SXV7"/>
<dbReference type="Proteomes" id="UP000314985">
    <property type="component" value="Unassembled WGS sequence"/>
</dbReference>
<keyword evidence="2" id="KW-0472">Membrane</keyword>
<evidence type="ECO:0000256" key="2">
    <source>
        <dbReference type="SAM" id="Phobius"/>
    </source>
</evidence>
<reference evidence="3" key="2">
    <citation type="submission" date="2025-08" db="UniProtKB">
        <authorList>
            <consortium name="Ensembl"/>
        </authorList>
    </citation>
    <scope>IDENTIFICATION</scope>
</reference>
<name>A0A4X1SXV7_PIG</name>
<organism evidence="3 4">
    <name type="scientific">Sus scrofa</name>
    <name type="common">Pig</name>
    <dbReference type="NCBI Taxonomy" id="9823"/>
    <lineage>
        <taxon>Eukaryota</taxon>
        <taxon>Metazoa</taxon>
        <taxon>Chordata</taxon>
        <taxon>Craniata</taxon>
        <taxon>Vertebrata</taxon>
        <taxon>Euteleostomi</taxon>
        <taxon>Mammalia</taxon>
        <taxon>Eutheria</taxon>
        <taxon>Laurasiatheria</taxon>
        <taxon>Artiodactyla</taxon>
        <taxon>Suina</taxon>
        <taxon>Suidae</taxon>
        <taxon>Sus</taxon>
    </lineage>
</organism>
<sequence>MSHQQDQCKQRCQPPPVCPAMSTSRAMSTSLPTCGWPLTSLSPSPSPSPLPPSSPVLYPPLCISQSLLSLSLSRPFQLFRMTQCLLVLCLLTILSHGPFTSFLLQMMSCPSWSSSTWCFRFP</sequence>
<feature type="transmembrane region" description="Helical" evidence="2">
    <location>
        <begin position="85"/>
        <end position="107"/>
    </location>
</feature>